<dbReference type="InterPro" id="IPR048913">
    <property type="entry name" value="BetaGal_gal-bd"/>
</dbReference>
<dbReference type="InterPro" id="IPR017853">
    <property type="entry name" value="GH"/>
</dbReference>
<dbReference type="PANTHER" id="PTHR23421">
    <property type="entry name" value="BETA-GALACTOSIDASE RELATED"/>
    <property type="match status" value="1"/>
</dbReference>
<evidence type="ECO:0000256" key="7">
    <source>
        <dbReference type="RuleBase" id="RU003679"/>
    </source>
</evidence>
<dbReference type="GO" id="GO:0030246">
    <property type="term" value="F:carbohydrate binding"/>
    <property type="evidence" value="ECO:0007669"/>
    <property type="project" value="InterPro"/>
</dbReference>
<dbReference type="InterPro" id="IPR001944">
    <property type="entry name" value="Glycoside_Hdrlase_35"/>
</dbReference>
<dbReference type="Pfam" id="PF21467">
    <property type="entry name" value="BetaGal_gal-bd"/>
    <property type="match status" value="2"/>
</dbReference>
<evidence type="ECO:0000313" key="10">
    <source>
        <dbReference type="EnsemblPlants" id="MELO3C023335.2.1"/>
    </source>
</evidence>
<dbReference type="Gene3D" id="2.60.120.260">
    <property type="entry name" value="Galactose-binding domain-like"/>
    <property type="match status" value="1"/>
</dbReference>
<evidence type="ECO:0000259" key="9">
    <source>
        <dbReference type="PROSITE" id="PS50228"/>
    </source>
</evidence>
<name>A0A9I9DUA8_CUCME</name>
<proteinExistence type="inferred from homology"/>
<accession>A0A9I9DUA8</accession>
<dbReference type="Gene3D" id="3.20.20.80">
    <property type="entry name" value="Glycosidases"/>
    <property type="match status" value="1"/>
</dbReference>
<dbReference type="GO" id="GO:0004565">
    <property type="term" value="F:beta-galactosidase activity"/>
    <property type="evidence" value="ECO:0007669"/>
    <property type="project" value="UniProtKB-EC"/>
</dbReference>
<dbReference type="PRINTS" id="PR00742">
    <property type="entry name" value="GLHYDRLASE35"/>
</dbReference>
<dbReference type="FunFam" id="3.20.20.80:FF:000006">
    <property type="entry name" value="Beta-galactosidase"/>
    <property type="match status" value="1"/>
</dbReference>
<dbReference type="Pfam" id="PF17834">
    <property type="entry name" value="GHD"/>
    <property type="match status" value="1"/>
</dbReference>
<dbReference type="InterPro" id="IPR041392">
    <property type="entry name" value="GHD"/>
</dbReference>
<evidence type="ECO:0000256" key="1">
    <source>
        <dbReference type="ARBA" id="ARBA00001412"/>
    </source>
</evidence>
<dbReference type="FunFam" id="2.60.120.260:FF:000037">
    <property type="entry name" value="Beta-galactosidase"/>
    <property type="match status" value="1"/>
</dbReference>
<feature type="chain" id="PRO_5039892618" description="beta-galactosidase" evidence="8">
    <location>
        <begin position="25"/>
        <end position="857"/>
    </location>
</feature>
<dbReference type="Pfam" id="PF01301">
    <property type="entry name" value="Glyco_hydro_35"/>
    <property type="match status" value="1"/>
</dbReference>
<sequence length="857" mass="96337">MKNLVFLVVFFFLSWSLHFRLTNCENVTYDGKALIINGQRKILFSGSIHYPRSAPDMWESLIEKAKMGGLDVVDTYVFWNLHEPSPGIYDFEGRNDLVKFIKLVEKAGLYVHLRIGPYICAEWNFGGFPAWLKFVPGISFRTDNEPFKLAMAKFTKKIVQMMKDERLFQSQGGPIILSQEQIILQIENEYETEDKKFGEAGFAYMNWAAKMAVQTDTGVPWVMCKQDDAPDPMSLKKERKGIKMVSFQKFNTFGGPNHKRPVEDLAFGVARFIQTGGSLVNYYMYHGGTNFGRTAGGPFITTSYDYDAPIDEYGESNMEIDVTQLGYLDYILGLIRQPKFGHLKRLHDAVKLCEKALLAGKPHNYTLATYQKAKVYTSSSGDCAAFLSNYHWNNTARVTFNGRHYTLPPWSISILPDCKNVIYNTAQVQVQTNQLSFLPTRDESFSWETYSENISSIEDDSSMSYDGLLEQLNITKDTSDYLWYTTSVNVDPNESYLRGGKFPTLTATSKGHAMHVFINGKLAGSSFGTHDNSKFTFTGRINLQAGVNKVSLLSIAGGLPNNGPHYEEREMGVLGPVAIHGLDKGKMDLSRQKWSYKVGLKGENMNLGSPSSVQAVDWVKDLSKQENAEPLTWYKAYFDAPEGDEPLALDMGSMQKGQVWINGQNVGRYWTIIANGNCTDCSYSGTYRPYHVPRSWLMPTKNLIVVFEEVGGNPSRISLVKRSVTSICTEASQYRPVIKNVHMHQNYAELNEQNVLKINLHCAAGQFISAIKFASFGTPTGACGSHEQGTCHSPKSDSVLQKLCVGRRRCLATIPTSIFGEDPCPNLRKKLSAEVVCQPVYRLPEGRDINTIDRKIW</sequence>
<dbReference type="PROSITE" id="PS50228">
    <property type="entry name" value="SUEL_LECTIN"/>
    <property type="match status" value="1"/>
</dbReference>
<protein>
    <recommendedName>
        <fullName evidence="3">beta-galactosidase</fullName>
        <ecNumber evidence="3">3.2.1.23</ecNumber>
    </recommendedName>
</protein>
<dbReference type="Pfam" id="PF02140">
    <property type="entry name" value="SUEL_Lectin"/>
    <property type="match status" value="1"/>
</dbReference>
<evidence type="ECO:0000256" key="2">
    <source>
        <dbReference type="ARBA" id="ARBA00009809"/>
    </source>
</evidence>
<dbReference type="FunFam" id="2.60.120.260:FF:000061">
    <property type="entry name" value="Beta-galactosidase"/>
    <property type="match status" value="1"/>
</dbReference>
<dbReference type="SUPFAM" id="SSF51445">
    <property type="entry name" value="(Trans)glycosidases"/>
    <property type="match status" value="1"/>
</dbReference>
<comment type="catalytic activity">
    <reaction evidence="1">
        <text>Hydrolysis of terminal non-reducing beta-D-galactose residues in beta-D-galactosides.</text>
        <dbReference type="EC" id="3.2.1.23"/>
    </reaction>
</comment>
<dbReference type="InterPro" id="IPR031330">
    <property type="entry name" value="Gly_Hdrlase_35_cat"/>
</dbReference>
<feature type="domain" description="SUEL-type lectin" evidence="9">
    <location>
        <begin position="757"/>
        <end position="838"/>
    </location>
</feature>
<dbReference type="Gramene" id="MELO3C023335.2.1">
    <property type="protein sequence ID" value="MELO3C023335.2.1"/>
    <property type="gene ID" value="MELO3C023335.2"/>
</dbReference>
<dbReference type="EC" id="3.2.1.23" evidence="3"/>
<dbReference type="InterPro" id="IPR000922">
    <property type="entry name" value="Lectin_gal-bd_dom"/>
</dbReference>
<dbReference type="AlphaFoldDB" id="A0A9I9DUA8"/>
<keyword evidence="4 8" id="KW-0732">Signal</keyword>
<comment type="similarity">
    <text evidence="2 7">Belongs to the glycosyl hydrolase 35 family.</text>
</comment>
<organism evidence="10">
    <name type="scientific">Cucumis melo</name>
    <name type="common">Muskmelon</name>
    <dbReference type="NCBI Taxonomy" id="3656"/>
    <lineage>
        <taxon>Eukaryota</taxon>
        <taxon>Viridiplantae</taxon>
        <taxon>Streptophyta</taxon>
        <taxon>Embryophyta</taxon>
        <taxon>Tracheophyta</taxon>
        <taxon>Spermatophyta</taxon>
        <taxon>Magnoliopsida</taxon>
        <taxon>eudicotyledons</taxon>
        <taxon>Gunneridae</taxon>
        <taxon>Pentapetalae</taxon>
        <taxon>rosids</taxon>
        <taxon>fabids</taxon>
        <taxon>Cucurbitales</taxon>
        <taxon>Cucurbitaceae</taxon>
        <taxon>Benincaseae</taxon>
        <taxon>Cucumis</taxon>
    </lineage>
</organism>
<dbReference type="EnsemblPlants" id="MELO3C023335.2.1">
    <property type="protein sequence ID" value="MELO3C023335.2.1"/>
    <property type="gene ID" value="MELO3C023335.2"/>
</dbReference>
<evidence type="ECO:0000256" key="3">
    <source>
        <dbReference type="ARBA" id="ARBA00012756"/>
    </source>
</evidence>
<dbReference type="Gene3D" id="2.60.120.740">
    <property type="match status" value="1"/>
</dbReference>
<evidence type="ECO:0000256" key="6">
    <source>
        <dbReference type="ARBA" id="ARBA00023295"/>
    </source>
</evidence>
<dbReference type="FunFam" id="2.60.120.260:FF:000142">
    <property type="entry name" value="Beta-galactosidase"/>
    <property type="match status" value="1"/>
</dbReference>
<feature type="signal peptide" evidence="8">
    <location>
        <begin position="1"/>
        <end position="24"/>
    </location>
</feature>
<evidence type="ECO:0000256" key="5">
    <source>
        <dbReference type="ARBA" id="ARBA00022801"/>
    </source>
</evidence>
<evidence type="ECO:0000256" key="4">
    <source>
        <dbReference type="ARBA" id="ARBA00022729"/>
    </source>
</evidence>
<dbReference type="CDD" id="cd22842">
    <property type="entry name" value="Gal_Rha_Lectin_BGal"/>
    <property type="match status" value="1"/>
</dbReference>
<evidence type="ECO:0000256" key="8">
    <source>
        <dbReference type="SAM" id="SignalP"/>
    </source>
</evidence>
<dbReference type="GO" id="GO:0005975">
    <property type="term" value="P:carbohydrate metabolic process"/>
    <property type="evidence" value="ECO:0007669"/>
    <property type="project" value="InterPro"/>
</dbReference>
<dbReference type="InterPro" id="IPR043159">
    <property type="entry name" value="Lectin_gal-bd_sf"/>
</dbReference>
<dbReference type="SUPFAM" id="SSF49785">
    <property type="entry name" value="Galactose-binding domain-like"/>
    <property type="match status" value="2"/>
</dbReference>
<reference evidence="10" key="1">
    <citation type="submission" date="2023-03" db="UniProtKB">
        <authorList>
            <consortium name="EnsemblPlants"/>
        </authorList>
    </citation>
    <scope>IDENTIFICATION</scope>
</reference>
<keyword evidence="5" id="KW-0378">Hydrolase</keyword>
<dbReference type="InterPro" id="IPR008979">
    <property type="entry name" value="Galactose-bd-like_sf"/>
</dbReference>
<keyword evidence="6" id="KW-0326">Glycosidase</keyword>